<comment type="caution">
    <text evidence="15">The sequence shown here is derived from an EMBL/GenBank/DDBJ whole genome shotgun (WGS) entry which is preliminary data.</text>
</comment>
<dbReference type="OrthoDB" id="1868135at2759"/>
<organism evidence="15 16">
    <name type="scientific">Phtheirospermum japonicum</name>
    <dbReference type="NCBI Taxonomy" id="374723"/>
    <lineage>
        <taxon>Eukaryota</taxon>
        <taxon>Viridiplantae</taxon>
        <taxon>Streptophyta</taxon>
        <taxon>Embryophyta</taxon>
        <taxon>Tracheophyta</taxon>
        <taxon>Spermatophyta</taxon>
        <taxon>Magnoliopsida</taxon>
        <taxon>eudicotyledons</taxon>
        <taxon>Gunneridae</taxon>
        <taxon>Pentapetalae</taxon>
        <taxon>asterids</taxon>
        <taxon>lamiids</taxon>
        <taxon>Lamiales</taxon>
        <taxon>Orobanchaceae</taxon>
        <taxon>Orobanchaceae incertae sedis</taxon>
        <taxon>Phtheirospermum</taxon>
    </lineage>
</organism>
<feature type="transmembrane region" description="Helical" evidence="11">
    <location>
        <begin position="270"/>
        <end position="298"/>
    </location>
</feature>
<feature type="transmembrane region" description="Helical" evidence="11">
    <location>
        <begin position="165"/>
        <end position="186"/>
    </location>
</feature>
<dbReference type="PANTHER" id="PTHR32468:SF66">
    <property type="entry name" value="CATION_H+ EXCHANGER DOMAIN-CONTAINING PROTEIN"/>
    <property type="match status" value="1"/>
</dbReference>
<dbReference type="InterPro" id="IPR057291">
    <property type="entry name" value="CHX17_2nd"/>
</dbReference>
<accession>A0A830AZS0</accession>
<feature type="transmembrane region" description="Helical" evidence="11">
    <location>
        <begin position="230"/>
        <end position="249"/>
    </location>
</feature>
<evidence type="ECO:0000256" key="6">
    <source>
        <dbReference type="ARBA" id="ARBA00022989"/>
    </source>
</evidence>
<keyword evidence="16" id="KW-1185">Reference proteome</keyword>
<keyword evidence="5" id="KW-0630">Potassium</keyword>
<dbReference type="GO" id="GO:0012505">
    <property type="term" value="C:endomembrane system"/>
    <property type="evidence" value="ECO:0007669"/>
    <property type="project" value="TreeGrafter"/>
</dbReference>
<feature type="transmembrane region" description="Helical" evidence="11">
    <location>
        <begin position="409"/>
        <end position="428"/>
    </location>
</feature>
<dbReference type="GO" id="GO:0006813">
    <property type="term" value="P:potassium ion transport"/>
    <property type="evidence" value="ECO:0007669"/>
    <property type="project" value="UniProtKB-KW"/>
</dbReference>
<dbReference type="InterPro" id="IPR006153">
    <property type="entry name" value="Cation/H_exchanger_TM"/>
</dbReference>
<evidence type="ECO:0000256" key="9">
    <source>
        <dbReference type="ARBA" id="ARBA00038341"/>
    </source>
</evidence>
<feature type="transmembrane region" description="Helical" evidence="11">
    <location>
        <begin position="64"/>
        <end position="81"/>
    </location>
</feature>
<feature type="domain" description="Cation/H(+) antiporter C-terminal" evidence="14">
    <location>
        <begin position="626"/>
        <end position="769"/>
    </location>
</feature>
<comment type="subcellular location">
    <subcellularLocation>
        <location evidence="1">Membrane</location>
        <topology evidence="1">Multi-pass membrane protein</topology>
    </subcellularLocation>
</comment>
<keyword evidence="3" id="KW-0633">Potassium transport</keyword>
<gene>
    <name evidence="15" type="ORF">PHJA_000199400</name>
</gene>
<evidence type="ECO:0000256" key="8">
    <source>
        <dbReference type="ARBA" id="ARBA00023136"/>
    </source>
</evidence>
<keyword evidence="4 11" id="KW-0812">Transmembrane</keyword>
<dbReference type="InterPro" id="IPR038770">
    <property type="entry name" value="Na+/solute_symporter_sf"/>
</dbReference>
<feature type="transmembrane region" description="Helical" evidence="11">
    <location>
        <begin position="346"/>
        <end position="366"/>
    </location>
</feature>
<protein>
    <submittedName>
        <fullName evidence="15">Cation/H(+) antiporter 15</fullName>
    </submittedName>
</protein>
<reference evidence="15" key="1">
    <citation type="submission" date="2020-07" db="EMBL/GenBank/DDBJ databases">
        <title>Ethylene signaling mediates host invasion by parasitic plants.</title>
        <authorList>
            <person name="Yoshida S."/>
        </authorList>
    </citation>
    <scope>NUCLEOTIDE SEQUENCE</scope>
    <source>
        <strain evidence="15">Okayama</strain>
    </source>
</reference>
<evidence type="ECO:0000256" key="7">
    <source>
        <dbReference type="ARBA" id="ARBA00023065"/>
    </source>
</evidence>
<feature type="transmembrane region" description="Helical" evidence="11">
    <location>
        <begin position="198"/>
        <end position="218"/>
    </location>
</feature>
<evidence type="ECO:0000256" key="3">
    <source>
        <dbReference type="ARBA" id="ARBA00022538"/>
    </source>
</evidence>
<feature type="domain" description="Cation/H(+) antiporter central" evidence="13">
    <location>
        <begin position="486"/>
        <end position="610"/>
    </location>
</feature>
<evidence type="ECO:0000259" key="13">
    <source>
        <dbReference type="Pfam" id="PF23256"/>
    </source>
</evidence>
<evidence type="ECO:0000256" key="11">
    <source>
        <dbReference type="SAM" id="Phobius"/>
    </source>
</evidence>
<evidence type="ECO:0000256" key="5">
    <source>
        <dbReference type="ARBA" id="ARBA00022958"/>
    </source>
</evidence>
<dbReference type="GO" id="GO:0015297">
    <property type="term" value="F:antiporter activity"/>
    <property type="evidence" value="ECO:0007669"/>
    <property type="project" value="InterPro"/>
</dbReference>
<evidence type="ECO:0000313" key="16">
    <source>
        <dbReference type="Proteomes" id="UP000653305"/>
    </source>
</evidence>
<dbReference type="Gene3D" id="1.20.1530.20">
    <property type="match status" value="1"/>
</dbReference>
<comment type="similarity">
    <text evidence="9">Belongs to the monovalent cation:proton antiporter 2 (CPA2) transporter (TC 2.A.37) family. CHX (TC 2.A.37.4) subfamily.</text>
</comment>
<dbReference type="Proteomes" id="UP000653305">
    <property type="component" value="Unassembled WGS sequence"/>
</dbReference>
<feature type="domain" description="Cation/H+ exchanger transmembrane" evidence="12">
    <location>
        <begin position="48"/>
        <end position="428"/>
    </location>
</feature>
<keyword evidence="7" id="KW-0406">Ion transport</keyword>
<dbReference type="GO" id="GO:1902600">
    <property type="term" value="P:proton transmembrane transport"/>
    <property type="evidence" value="ECO:0007669"/>
    <property type="project" value="InterPro"/>
</dbReference>
<dbReference type="EMBL" id="BMAC01000020">
    <property type="protein sequence ID" value="GFP80560.1"/>
    <property type="molecule type" value="Genomic_DNA"/>
</dbReference>
<evidence type="ECO:0000256" key="4">
    <source>
        <dbReference type="ARBA" id="ARBA00022692"/>
    </source>
</evidence>
<evidence type="ECO:0000259" key="12">
    <source>
        <dbReference type="Pfam" id="PF00999"/>
    </source>
</evidence>
<feature type="transmembrane region" description="Helical" evidence="11">
    <location>
        <begin position="130"/>
        <end position="153"/>
    </location>
</feature>
<dbReference type="InterPro" id="IPR050794">
    <property type="entry name" value="CPA2_transporter"/>
</dbReference>
<dbReference type="Pfam" id="PF23259">
    <property type="entry name" value="CHX17_C"/>
    <property type="match status" value="1"/>
</dbReference>
<keyword evidence="2" id="KW-0813">Transport</keyword>
<feature type="transmembrane region" description="Helical" evidence="11">
    <location>
        <begin position="101"/>
        <end position="118"/>
    </location>
</feature>
<dbReference type="GO" id="GO:0016020">
    <property type="term" value="C:membrane"/>
    <property type="evidence" value="ECO:0007669"/>
    <property type="project" value="UniProtKB-SubCell"/>
</dbReference>
<evidence type="ECO:0000256" key="2">
    <source>
        <dbReference type="ARBA" id="ARBA00022448"/>
    </source>
</evidence>
<name>A0A830AZS0_9LAMI</name>
<keyword evidence="8 11" id="KW-0472">Membrane</keyword>
<dbReference type="PANTHER" id="PTHR32468">
    <property type="entry name" value="CATION/H + ANTIPORTER"/>
    <property type="match status" value="1"/>
</dbReference>
<feature type="transmembrane region" description="Helical" evidence="11">
    <location>
        <begin position="378"/>
        <end position="397"/>
    </location>
</feature>
<evidence type="ECO:0000313" key="15">
    <source>
        <dbReference type="EMBL" id="GFP80560.1"/>
    </source>
</evidence>
<feature type="transmembrane region" description="Helical" evidence="11">
    <location>
        <begin position="37"/>
        <end position="57"/>
    </location>
</feature>
<feature type="transmembrane region" description="Helical" evidence="11">
    <location>
        <begin position="318"/>
        <end position="334"/>
    </location>
</feature>
<dbReference type="GO" id="GO:0006885">
    <property type="term" value="P:regulation of pH"/>
    <property type="evidence" value="ECO:0007669"/>
    <property type="project" value="TreeGrafter"/>
</dbReference>
<feature type="region of interest" description="Disordered" evidence="10">
    <location>
        <begin position="801"/>
        <end position="826"/>
    </location>
</feature>
<evidence type="ECO:0000256" key="10">
    <source>
        <dbReference type="SAM" id="MobiDB-lite"/>
    </source>
</evidence>
<evidence type="ECO:0000259" key="14">
    <source>
        <dbReference type="Pfam" id="PF23259"/>
    </source>
</evidence>
<dbReference type="InterPro" id="IPR057290">
    <property type="entry name" value="CHX17_C"/>
</dbReference>
<dbReference type="Pfam" id="PF23256">
    <property type="entry name" value="CHX17_2nd"/>
    <property type="match status" value="1"/>
</dbReference>
<proteinExistence type="inferred from homology"/>
<dbReference type="AlphaFoldDB" id="A0A830AZS0"/>
<evidence type="ECO:0000256" key="1">
    <source>
        <dbReference type="ARBA" id="ARBA00004141"/>
    </source>
</evidence>
<sequence>MNDSEIRPGTICYEQEQQIRWTKGFFFGESPFSASTPLLLCQASLCALFTAILNRFLSPLGQSVFVSQILAGVILGPSVLGSNPDIRDLLFPVSSFYIVDTFAYFGVMFFLFIVGVKTDLSLIQKSGKKAVAIGFSTFAMPLLLNSIIGKLITNSVPMEPRLHRSLIWVASFQAVSSFHAIVCLLADLKLMSSDVGRLAISSSMISGLCSLFWTLIVFTGKQTVHIKEHTFLLMILFLCFMILFAVCIFRPIVRWMIKKSNAKSVKESHVLAIFISVLGSAMYGEYFGQHFIFGPIILGMVIPDGPPLGSALVNKLDLFITSIILPIFFVVSAARIDFTSISLRSFVIVECLAFFALLWKIAGVMLPLMFWKVPMSDAIYLGIILSNQGIMEVLMLERAKSIELIDKESYSIMVLSISIFTGILAPIVKFSYKPSKKYVAGEWATIQHADPNTELRVLACLHYPEHTPSIINLFEASYPHPQAPICFYVVHLVELAGRSAPALVAHHPGLRNPSHSNESDHIINALRFFELENRGHATVYPFTSISPYASMHHDVCSLAAERRASLVIALFHEHPVIHATDVNASAIRAVNQNIIKESPCSVGILIDRGSMICSATSMLQAELYRVGVLFLGGPDDREALSYARRMAKHPNVHLTLVRFVEDNTGSAYSYEVELDLDLISRFRDVEQMQNRRCFYQEEMVTDSVGVISVVRSMQSCFDLILVGMRHEDDSPLLAGLLDWNEFPELGIVGDMLYSLDAECKASLLVVQQALSGEEYLDDPRGLSVRQGSSAVIEMTLNDSRAGSVRQGSSGVMGVPSNDSRVWPQVV</sequence>
<keyword evidence="6 11" id="KW-1133">Transmembrane helix</keyword>
<dbReference type="Pfam" id="PF00999">
    <property type="entry name" value="Na_H_Exchanger"/>
    <property type="match status" value="1"/>
</dbReference>